<dbReference type="RefSeq" id="XP_032114706.1">
    <property type="nucleotide sequence ID" value="XM_032258815.1"/>
</dbReference>
<dbReference type="InterPro" id="IPR039139">
    <property type="entry name" value="CCDC170-like"/>
</dbReference>
<keyword evidence="1" id="KW-0175">Coiled coil</keyword>
<reference evidence="4" key="1">
    <citation type="submission" date="2025-08" db="UniProtKB">
        <authorList>
            <consortium name="RefSeq"/>
        </authorList>
    </citation>
    <scope>IDENTIFICATION</scope>
    <source>
        <tissue evidence="4">Blood</tissue>
    </source>
</reference>
<dbReference type="GO" id="GO:0008017">
    <property type="term" value="F:microtubule binding"/>
    <property type="evidence" value="ECO:0007669"/>
    <property type="project" value="TreeGrafter"/>
</dbReference>
<dbReference type="Proteomes" id="UP000504640">
    <property type="component" value="Unplaced"/>
</dbReference>
<feature type="region of interest" description="Disordered" evidence="2">
    <location>
        <begin position="548"/>
        <end position="567"/>
    </location>
</feature>
<evidence type="ECO:0000313" key="4">
    <source>
        <dbReference type="RefSeq" id="XP_032114706.1"/>
    </source>
</evidence>
<dbReference type="CTD" id="80129"/>
<accession>A0A6J3G9Z9</accession>
<keyword evidence="3" id="KW-1185">Reference proteome</keyword>
<organism evidence="3 4">
    <name type="scientific">Sapajus apella</name>
    <name type="common">Brown-capped capuchin</name>
    <name type="synonym">Cebus apella</name>
    <dbReference type="NCBI Taxonomy" id="9515"/>
    <lineage>
        <taxon>Eukaryota</taxon>
        <taxon>Metazoa</taxon>
        <taxon>Chordata</taxon>
        <taxon>Craniata</taxon>
        <taxon>Vertebrata</taxon>
        <taxon>Euteleostomi</taxon>
        <taxon>Mammalia</taxon>
        <taxon>Eutheria</taxon>
        <taxon>Euarchontoglires</taxon>
        <taxon>Primates</taxon>
        <taxon>Haplorrhini</taxon>
        <taxon>Platyrrhini</taxon>
        <taxon>Cebidae</taxon>
        <taxon>Cebinae</taxon>
        <taxon>Sapajus</taxon>
    </lineage>
</organism>
<dbReference type="GO" id="GO:0005794">
    <property type="term" value="C:Golgi apparatus"/>
    <property type="evidence" value="ECO:0007669"/>
    <property type="project" value="TreeGrafter"/>
</dbReference>
<feature type="coiled-coil region" evidence="1">
    <location>
        <begin position="72"/>
        <end position="169"/>
    </location>
</feature>
<dbReference type="PANTHER" id="PTHR18863">
    <property type="entry name" value="TSEC-2-RELATED"/>
    <property type="match status" value="1"/>
</dbReference>
<feature type="region of interest" description="Disordered" evidence="2">
    <location>
        <begin position="1"/>
        <end position="30"/>
    </location>
</feature>
<dbReference type="GO" id="GO:0000226">
    <property type="term" value="P:microtubule cytoskeleton organization"/>
    <property type="evidence" value="ECO:0007669"/>
    <property type="project" value="TreeGrafter"/>
</dbReference>
<gene>
    <name evidence="4" type="primary">CCDC170</name>
</gene>
<proteinExistence type="predicted"/>
<dbReference type="GeneID" id="116536929"/>
<name>A0A6J3G9Z9_SAPAP</name>
<evidence type="ECO:0000256" key="1">
    <source>
        <dbReference type="SAM" id="Coils"/>
    </source>
</evidence>
<protein>
    <submittedName>
        <fullName evidence="4">Coiled-coil domain-containing protein 170 isoform X2</fullName>
    </submittedName>
</protein>
<evidence type="ECO:0000313" key="3">
    <source>
        <dbReference type="Proteomes" id="UP000504640"/>
    </source>
</evidence>
<feature type="coiled-coil region" evidence="1">
    <location>
        <begin position="334"/>
        <end position="361"/>
    </location>
</feature>
<sequence>MSRGRSSGSRRLDSTSHTALGAASPAPEETYNHLSEVPVTREQLNHYRNVAQNARSELAATLVKFECAQSELQDLRSKMLSKEVSYQELRAEIESYKENNARKSSLLTSLRDRVQELEEESAALSTSKIRTEITAHTAIKENQELKKKVVELDEKLQKCSKENEENKKEVSKNCRKHEEFLTQLRDCLDPDERNDQASDEDLILKDLVSAIEAKEALEREIKLFQERLLVGQRVWDASKEELRLLKKSSSELEKSLKASLDAVTASQSQNSSFREKIAALLRGRLSTTGSTEDTILEKIREMGSQEESRDRMVSQLEAQISELVEQLGKESGFHQKALQRAQKAETKLETLQGQLTHLEAELVSGDVLRDNLNFEKQKYLKFLDQLLEKMKLDQMAAELGFDMRLDVVLARTEQLIRLESNAVIENKTIAHNLQRKLKTQKERLESKELHMSLLRQKIAQLEEERQARTALVVERDSAHVTIRNLQKKVERMQTELSTCRDLNTELKTKLADTNELKIKTLEQTKAIEDLNKSREQLEKMKEKAEKKLMSVKSELDTTEHEAKENKERARNVIEVVTSEMKTLKKSLEEAEKREKQLADFREVVSQMLGLNVTSLALPDYEIIKCLERLIHSHRHRFVTCAYLKDVTTRQDRQPQGHLQLLH</sequence>
<dbReference type="PANTHER" id="PTHR18863:SF4">
    <property type="entry name" value="COILED-COIL DOMAIN-CONTAINING PROTEIN 170"/>
    <property type="match status" value="1"/>
</dbReference>
<evidence type="ECO:0000256" key="2">
    <source>
        <dbReference type="SAM" id="MobiDB-lite"/>
    </source>
</evidence>
<dbReference type="AlphaFoldDB" id="A0A6J3G9Z9"/>